<evidence type="ECO:0000256" key="6">
    <source>
        <dbReference type="SAM" id="MobiDB-lite"/>
    </source>
</evidence>
<dbReference type="OrthoDB" id="410307at2759"/>
<reference evidence="9" key="2">
    <citation type="submission" date="2025-08" db="UniProtKB">
        <authorList>
            <consortium name="RefSeq"/>
        </authorList>
    </citation>
    <scope>IDENTIFICATION</scope>
    <source>
        <tissue evidence="9">Young leaves</tissue>
    </source>
</reference>
<reference evidence="8" key="1">
    <citation type="journal article" date="2019" name="Nat. Commun.">
        <title>Genome-wide association mapping of date palm fruit traits.</title>
        <authorList>
            <person name="Hazzouri K.M."/>
            <person name="Gros-Balthazard M."/>
            <person name="Flowers J.M."/>
            <person name="Copetti D."/>
            <person name="Lemansour A."/>
            <person name="Lebrun M."/>
            <person name="Masmoudi K."/>
            <person name="Ferrand S."/>
            <person name="Dhar M.I."/>
            <person name="Fresquez Z.A."/>
            <person name="Rosas U."/>
            <person name="Zhang J."/>
            <person name="Talag J."/>
            <person name="Lee S."/>
            <person name="Kudrna D."/>
            <person name="Powell R.F."/>
            <person name="Leitch I.J."/>
            <person name="Krueger R.R."/>
            <person name="Wing R.A."/>
            <person name="Amiri K.M.A."/>
            <person name="Purugganan M.D."/>
        </authorList>
    </citation>
    <scope>NUCLEOTIDE SEQUENCE [LARGE SCALE GENOMIC DNA]</scope>
    <source>
        <strain evidence="8">cv. Khalas</strain>
    </source>
</reference>
<dbReference type="Gene3D" id="3.30.1370.210">
    <property type="match status" value="1"/>
</dbReference>
<dbReference type="InterPro" id="IPR057444">
    <property type="entry name" value="Znf-CCCH_AtC3H23-like"/>
</dbReference>
<feature type="region of interest" description="Disordered" evidence="6">
    <location>
        <begin position="183"/>
        <end position="202"/>
    </location>
</feature>
<protein>
    <submittedName>
        <fullName evidence="9">Zinc finger CCCH domain-containing protein 2-like</fullName>
    </submittedName>
</protein>
<feature type="region of interest" description="Disordered" evidence="6">
    <location>
        <begin position="302"/>
        <end position="340"/>
    </location>
</feature>
<dbReference type="Proteomes" id="UP000228380">
    <property type="component" value="Chromosome 11"/>
</dbReference>
<evidence type="ECO:0000256" key="1">
    <source>
        <dbReference type="ARBA" id="ARBA00022723"/>
    </source>
</evidence>
<dbReference type="InterPro" id="IPR036855">
    <property type="entry name" value="Znf_CCCH_sf"/>
</dbReference>
<dbReference type="GO" id="GO:0008270">
    <property type="term" value="F:zinc ion binding"/>
    <property type="evidence" value="ECO:0007669"/>
    <property type="project" value="UniProtKB-KW"/>
</dbReference>
<dbReference type="InterPro" id="IPR000571">
    <property type="entry name" value="Znf_CCCH"/>
</dbReference>
<evidence type="ECO:0000313" key="8">
    <source>
        <dbReference type="Proteomes" id="UP000228380"/>
    </source>
</evidence>
<dbReference type="KEGG" id="pda:103721943"/>
<feature type="compositionally biased region" description="Polar residues" evidence="6">
    <location>
        <begin position="240"/>
        <end position="252"/>
    </location>
</feature>
<keyword evidence="1 5" id="KW-0479">Metal-binding</keyword>
<evidence type="ECO:0000256" key="5">
    <source>
        <dbReference type="PROSITE-ProRule" id="PRU00723"/>
    </source>
</evidence>
<dbReference type="RefSeq" id="XP_017701864.3">
    <property type="nucleotide sequence ID" value="XM_017846375.3"/>
</dbReference>
<feature type="domain" description="C3H1-type" evidence="7">
    <location>
        <begin position="118"/>
        <end position="145"/>
    </location>
</feature>
<dbReference type="AlphaFoldDB" id="A0A8B7MX44"/>
<dbReference type="Pfam" id="PF25512">
    <property type="entry name" value="zf-CCCH_AtC3H23"/>
    <property type="match status" value="1"/>
</dbReference>
<evidence type="ECO:0000313" key="9">
    <source>
        <dbReference type="RefSeq" id="XP_017701864.3"/>
    </source>
</evidence>
<feature type="compositionally biased region" description="Polar residues" evidence="6">
    <location>
        <begin position="307"/>
        <end position="317"/>
    </location>
</feature>
<dbReference type="PANTHER" id="PTHR14493">
    <property type="entry name" value="UNKEMPT FAMILY MEMBER"/>
    <property type="match status" value="1"/>
</dbReference>
<dbReference type="InterPro" id="IPR045234">
    <property type="entry name" value="Unkempt-like"/>
</dbReference>
<feature type="zinc finger region" description="C3H1-type" evidence="5">
    <location>
        <begin position="118"/>
        <end position="145"/>
    </location>
</feature>
<dbReference type="PROSITE" id="PS50103">
    <property type="entry name" value="ZF_C3H1"/>
    <property type="match status" value="1"/>
</dbReference>
<dbReference type="PANTHER" id="PTHR14493:SF90">
    <property type="entry name" value="ZINC FINGER CCCH DOMAIN-CONTAINING PROTEIN 2"/>
    <property type="match status" value="1"/>
</dbReference>
<keyword evidence="8" id="KW-1185">Reference proteome</keyword>
<accession>A0A8B7MX44</accession>
<proteinExistence type="predicted"/>
<dbReference type="SMART" id="SM00356">
    <property type="entry name" value="ZnF_C3H1"/>
    <property type="match status" value="2"/>
</dbReference>
<evidence type="ECO:0000256" key="4">
    <source>
        <dbReference type="ARBA" id="ARBA00023125"/>
    </source>
</evidence>
<dbReference type="SUPFAM" id="SSF90229">
    <property type="entry name" value="CCCH zinc finger"/>
    <property type="match status" value="1"/>
</dbReference>
<dbReference type="GeneID" id="103721943"/>
<name>A0A8B7MX44_PHODC</name>
<feature type="region of interest" description="Disordered" evidence="6">
    <location>
        <begin position="233"/>
        <end position="263"/>
    </location>
</feature>
<dbReference type="GO" id="GO:0003677">
    <property type="term" value="F:DNA binding"/>
    <property type="evidence" value="ECO:0007669"/>
    <property type="project" value="UniProtKB-KW"/>
</dbReference>
<gene>
    <name evidence="9" type="primary">LOC103721943</name>
</gene>
<organism evidence="8 9">
    <name type="scientific">Phoenix dactylifera</name>
    <name type="common">Date palm</name>
    <dbReference type="NCBI Taxonomy" id="42345"/>
    <lineage>
        <taxon>Eukaryota</taxon>
        <taxon>Viridiplantae</taxon>
        <taxon>Streptophyta</taxon>
        <taxon>Embryophyta</taxon>
        <taxon>Tracheophyta</taxon>
        <taxon>Spermatophyta</taxon>
        <taxon>Magnoliopsida</taxon>
        <taxon>Liliopsida</taxon>
        <taxon>Arecaceae</taxon>
        <taxon>Coryphoideae</taxon>
        <taxon>Phoeniceae</taxon>
        <taxon>Phoenix</taxon>
    </lineage>
</organism>
<evidence type="ECO:0000256" key="2">
    <source>
        <dbReference type="ARBA" id="ARBA00022771"/>
    </source>
</evidence>
<feature type="region of interest" description="Disordered" evidence="6">
    <location>
        <begin position="38"/>
        <end position="71"/>
    </location>
</feature>
<feature type="compositionally biased region" description="Low complexity" evidence="6">
    <location>
        <begin position="253"/>
        <end position="263"/>
    </location>
</feature>
<dbReference type="Pfam" id="PF00642">
    <property type="entry name" value="zf-CCCH"/>
    <property type="match status" value="1"/>
</dbReference>
<keyword evidence="2 5" id="KW-0863">Zinc-finger</keyword>
<feature type="compositionally biased region" description="Acidic residues" evidence="6">
    <location>
        <begin position="41"/>
        <end position="71"/>
    </location>
</feature>
<keyword evidence="3 5" id="KW-0862">Zinc</keyword>
<sequence>MPTFSTEQQQQLLLYGKNAHLDLDVPPRKLLHRPGLAIYVPDDDHEQESKFDEEEKEIDGEEEGEEEEEVDTYSCDEFRMYEFKVRRCMRGRSHDWTDCPFAHPGEKARRRDPRRYHYSGAICPDFRRSGACPRGDFCEFAHGVFECWLHPARYRTMPCKDGRRCRRKVCFFAHCPRQLRRLPSPSSATATTPIPSPRLPRKPSCCAVWPAASSPTSPLMAFSSPISPPISPSGGAFPLSSHTATGNNQNKNSTGGSRSSGSGSYKGHGCLFSSGVLGYDSVLYEKLMRSLEAMELPGDTAAAASGINGNSRRSSPSYGPIQERDFAEQQSSGNSGGPDLEWVNELLM</sequence>
<feature type="compositionally biased region" description="Polar residues" evidence="6">
    <location>
        <begin position="184"/>
        <end position="193"/>
    </location>
</feature>
<evidence type="ECO:0000256" key="3">
    <source>
        <dbReference type="ARBA" id="ARBA00022833"/>
    </source>
</evidence>
<evidence type="ECO:0000259" key="7">
    <source>
        <dbReference type="PROSITE" id="PS50103"/>
    </source>
</evidence>
<keyword evidence="4" id="KW-0238">DNA-binding</keyword>